<dbReference type="InterPro" id="IPR050312">
    <property type="entry name" value="IolE/XylAMocC-like"/>
</dbReference>
<keyword evidence="3 4" id="KW-0170">Cobalt</keyword>
<dbReference type="PANTHER" id="PTHR12110:SF41">
    <property type="entry name" value="INOSOSE DEHYDRATASE"/>
    <property type="match status" value="1"/>
</dbReference>
<dbReference type="GO" id="GO:0050114">
    <property type="term" value="F:myo-inosose-2 dehydratase activity"/>
    <property type="evidence" value="ECO:0007669"/>
    <property type="project" value="UniProtKB-UniRule"/>
</dbReference>
<comment type="cofactor">
    <cofactor evidence="4">
        <name>Co(2+)</name>
        <dbReference type="ChEBI" id="CHEBI:48828"/>
    </cofactor>
    <cofactor evidence="4">
        <name>Mn(2+)</name>
        <dbReference type="ChEBI" id="CHEBI:29035"/>
    </cofactor>
</comment>
<dbReference type="Proteomes" id="UP000502297">
    <property type="component" value="Chromosome"/>
</dbReference>
<evidence type="ECO:0000256" key="2">
    <source>
        <dbReference type="ARBA" id="ARBA00023239"/>
    </source>
</evidence>
<dbReference type="GO" id="GO:0019310">
    <property type="term" value="P:inositol catabolic process"/>
    <property type="evidence" value="ECO:0007669"/>
    <property type="project" value="UniProtKB-UniRule"/>
</dbReference>
<feature type="domain" description="Xylose isomerase-like TIM barrel" evidence="5">
    <location>
        <begin position="80"/>
        <end position="284"/>
    </location>
</feature>
<dbReference type="Gene3D" id="3.20.20.150">
    <property type="entry name" value="Divalent-metal-dependent TIM barrel enzymes"/>
    <property type="match status" value="1"/>
</dbReference>
<keyword evidence="2 4" id="KW-0456">Lyase</keyword>
<dbReference type="EC" id="4.2.1.44" evidence="4"/>
<evidence type="ECO:0000313" key="7">
    <source>
        <dbReference type="Proteomes" id="UP000502297"/>
    </source>
</evidence>
<reference evidence="6 7" key="1">
    <citation type="submission" date="2020-03" db="EMBL/GenBank/DDBJ databases">
        <authorList>
            <person name="Zhu W."/>
        </authorList>
    </citation>
    <scope>NUCLEOTIDE SEQUENCE [LARGE SCALE GENOMIC DNA]</scope>
    <source>
        <strain evidence="6 7">323-1</strain>
    </source>
</reference>
<proteinExistence type="inferred from homology"/>
<dbReference type="GO" id="GO:0030145">
    <property type="term" value="F:manganese ion binding"/>
    <property type="evidence" value="ECO:0007669"/>
    <property type="project" value="UniProtKB-UniRule"/>
</dbReference>
<keyword evidence="1 4" id="KW-0464">Manganese</keyword>
<evidence type="ECO:0000256" key="3">
    <source>
        <dbReference type="ARBA" id="ARBA00023285"/>
    </source>
</evidence>
<dbReference type="PANTHER" id="PTHR12110">
    <property type="entry name" value="HYDROXYPYRUVATE ISOMERASE"/>
    <property type="match status" value="1"/>
</dbReference>
<evidence type="ECO:0000256" key="4">
    <source>
        <dbReference type="HAMAP-Rule" id="MF_01672"/>
    </source>
</evidence>
<dbReference type="KEGG" id="asha:G8E00_11070"/>
<name>A0A6G8S062_9GAMM</name>
<dbReference type="NCBIfam" id="TIGR04379">
    <property type="entry name" value="myo_inos_iolE"/>
    <property type="match status" value="1"/>
</dbReference>
<sequence length="305" mass="35072">MGQNKIRIGIAPIGWRNDDIPEIGKENTYKQILSDAVVAGYEGTEIGGCYPTDPEELNKEVRLRKTNIIGQWFSGYIIRDGLEQALIDFEKHCQFLHAVHADVVVYSEQTYSIQGNGQCVYTEKPYFSDEEWQQLADGLNVFGELALKYNLKLVFHHHMGTGVQTKEEVDRLMAMTDPTKVFLLYDTGHIYVSDGDALSMLHQYIDRIAHVHFKDVRLEPLEQCKKSNKSFLDSFLHGIFTVPGDGVINYQEIYDYLTEHHYHGWIVIEAEQDPKIANPLEYALMGKEFIEKLQKNKVLNNFNHV</sequence>
<comment type="similarity">
    <text evidence="4">Belongs to the IolE/MocC family.</text>
</comment>
<dbReference type="EMBL" id="CP049801">
    <property type="protein sequence ID" value="QIO07511.1"/>
    <property type="molecule type" value="Genomic_DNA"/>
</dbReference>
<dbReference type="SUPFAM" id="SSF51658">
    <property type="entry name" value="Xylose isomerase-like"/>
    <property type="match status" value="1"/>
</dbReference>
<dbReference type="InterPro" id="IPR030823">
    <property type="entry name" value="IolE/MocC"/>
</dbReference>
<dbReference type="InterPro" id="IPR036237">
    <property type="entry name" value="Xyl_isomerase-like_sf"/>
</dbReference>
<dbReference type="InterPro" id="IPR013022">
    <property type="entry name" value="Xyl_isomerase-like_TIM-brl"/>
</dbReference>
<dbReference type="Pfam" id="PF01261">
    <property type="entry name" value="AP_endonuc_2"/>
    <property type="match status" value="1"/>
</dbReference>
<dbReference type="AlphaFoldDB" id="A0A6G8S062"/>
<keyword evidence="7" id="KW-1185">Reference proteome</keyword>
<dbReference type="HAMAP" id="MF_01672">
    <property type="entry name" value="IolE"/>
    <property type="match status" value="1"/>
</dbReference>
<organism evidence="6 7">
    <name type="scientific">Acinetobacter shaoyimingii</name>
    <dbReference type="NCBI Taxonomy" id="2715164"/>
    <lineage>
        <taxon>Bacteria</taxon>
        <taxon>Pseudomonadati</taxon>
        <taxon>Pseudomonadota</taxon>
        <taxon>Gammaproteobacteria</taxon>
        <taxon>Moraxellales</taxon>
        <taxon>Moraxellaceae</taxon>
        <taxon>Acinetobacter</taxon>
    </lineage>
</organism>
<evidence type="ECO:0000313" key="6">
    <source>
        <dbReference type="EMBL" id="QIO07511.1"/>
    </source>
</evidence>
<comment type="cofactor">
    <cofactor evidence="4">
        <name>glutathione</name>
        <dbReference type="ChEBI" id="CHEBI:57925"/>
    </cofactor>
</comment>
<dbReference type="InterPro" id="IPR023952">
    <property type="entry name" value="IolE"/>
</dbReference>
<evidence type="ECO:0000259" key="5">
    <source>
        <dbReference type="Pfam" id="PF01261"/>
    </source>
</evidence>
<evidence type="ECO:0000256" key="1">
    <source>
        <dbReference type="ARBA" id="ARBA00023211"/>
    </source>
</evidence>
<comment type="function">
    <text evidence="4">Catalyzes the dehydration of inosose (2-keto-myo-inositol, 2KMI or 2,4,6/3,5-pentahydroxycyclohexanone) to 3D-(3,5/4)-trihydroxycyclohexane-1,2-dione (D-2,3-diketo-4-deoxy-epi-inositol).</text>
</comment>
<accession>A0A6G8S062</accession>
<protein>
    <recommendedName>
        <fullName evidence="4">Inosose dehydratase</fullName>
        <ecNumber evidence="4">4.2.1.44</ecNumber>
    </recommendedName>
    <alternativeName>
        <fullName evidence="4">2-keto-myo-inositol dehydratase</fullName>
        <shortName evidence="4">2KMI dehydratase</shortName>
    </alternativeName>
</protein>
<gene>
    <name evidence="4 6" type="primary">iolE</name>
    <name evidence="6" type="ORF">G8E00_11070</name>
</gene>
<comment type="catalytic activity">
    <reaction evidence="4">
        <text>scyllo-inosose = 3D-3,5/4-trihydroxycyclohexane-1,2-dione + H2O</text>
        <dbReference type="Rhea" id="RHEA:14065"/>
        <dbReference type="ChEBI" id="CHEBI:15377"/>
        <dbReference type="ChEBI" id="CHEBI:17811"/>
        <dbReference type="ChEBI" id="CHEBI:28446"/>
        <dbReference type="EC" id="4.2.1.44"/>
    </reaction>
</comment>